<dbReference type="Gene3D" id="3.30.420.40">
    <property type="match status" value="2"/>
</dbReference>
<dbReference type="InterPro" id="IPR043129">
    <property type="entry name" value="ATPase_NBD"/>
</dbReference>
<keyword evidence="2" id="KW-0418">Kinase</keyword>
<evidence type="ECO:0000313" key="3">
    <source>
        <dbReference type="Proteomes" id="UP000541426"/>
    </source>
</evidence>
<dbReference type="PANTHER" id="PTHR18964:SF149">
    <property type="entry name" value="BIFUNCTIONAL UDP-N-ACETYLGLUCOSAMINE 2-EPIMERASE_N-ACETYLMANNOSAMINE KINASE"/>
    <property type="match status" value="1"/>
</dbReference>
<dbReference type="Proteomes" id="UP000541426">
    <property type="component" value="Unassembled WGS sequence"/>
</dbReference>
<protein>
    <submittedName>
        <fullName evidence="2">Glucokinase</fullName>
        <ecNumber evidence="2">2.7.1.2</ecNumber>
    </submittedName>
</protein>
<dbReference type="EMBL" id="JACIEJ010000016">
    <property type="protein sequence ID" value="MBB3988139.1"/>
    <property type="molecule type" value="Genomic_DNA"/>
</dbReference>
<name>A0A7W6DZE6_9RHOB</name>
<evidence type="ECO:0000313" key="2">
    <source>
        <dbReference type="EMBL" id="MBB3988139.1"/>
    </source>
</evidence>
<dbReference type="InterPro" id="IPR000600">
    <property type="entry name" value="ROK"/>
</dbReference>
<evidence type="ECO:0000256" key="1">
    <source>
        <dbReference type="ARBA" id="ARBA00006479"/>
    </source>
</evidence>
<dbReference type="PROSITE" id="PS01125">
    <property type="entry name" value="ROK"/>
    <property type="match status" value="1"/>
</dbReference>
<gene>
    <name evidence="2" type="ORF">GGQ68_004495</name>
</gene>
<keyword evidence="3" id="KW-1185">Reference proteome</keyword>
<dbReference type="Pfam" id="PF00480">
    <property type="entry name" value="ROK"/>
    <property type="match status" value="1"/>
</dbReference>
<proteinExistence type="inferred from homology"/>
<comment type="caution">
    <text evidence="2">The sequence shown here is derived from an EMBL/GenBank/DDBJ whole genome shotgun (WGS) entry which is preliminary data.</text>
</comment>
<dbReference type="SUPFAM" id="SSF53067">
    <property type="entry name" value="Actin-like ATPase domain"/>
    <property type="match status" value="1"/>
</dbReference>
<sequence length="296" mass="30986">MPARQQTEAAIGVDVGGTRIRAGRIDASGRILDRIIEPVVSNQEGFVSQILRMISTVQRPGDRRVGVGLPGRVRARSNEIISAGYLDIAGIDLATGIERQTGLSARLDNDAMMALLAEVHVADADDGDLALMVTVGTGIGGAIALAGKPWHGGDFAGQFGHIVVSETGPICNCGRTGCVETFSSGTALARLIKEAGFPEDTRAETLFCMAEQEDSTARAVLQTWAGPMQRALQTLVAVVDPDRIVIGGGLGAEMCRALHVLPENGSWFSTPIRPAKLGDDAGVIGAGLHALQEENV</sequence>
<dbReference type="InterPro" id="IPR049874">
    <property type="entry name" value="ROK_cs"/>
</dbReference>
<comment type="similarity">
    <text evidence="1">Belongs to the ROK (NagC/XylR) family.</text>
</comment>
<dbReference type="GO" id="GO:0004340">
    <property type="term" value="F:glucokinase activity"/>
    <property type="evidence" value="ECO:0007669"/>
    <property type="project" value="UniProtKB-EC"/>
</dbReference>
<keyword evidence="2" id="KW-0808">Transferase</keyword>
<accession>A0A7W6DZE6</accession>
<dbReference type="EC" id="2.7.1.2" evidence="2"/>
<reference evidence="2 3" key="1">
    <citation type="submission" date="2020-08" db="EMBL/GenBank/DDBJ databases">
        <title>Genomic Encyclopedia of Type Strains, Phase IV (KMG-IV): sequencing the most valuable type-strain genomes for metagenomic binning, comparative biology and taxonomic classification.</title>
        <authorList>
            <person name="Goeker M."/>
        </authorList>
    </citation>
    <scope>NUCLEOTIDE SEQUENCE [LARGE SCALE GENOMIC DNA]</scope>
    <source>
        <strain evidence="2 3">DSM 102235</strain>
    </source>
</reference>
<organism evidence="2 3">
    <name type="scientific">Sagittula marina</name>
    <dbReference type="NCBI Taxonomy" id="943940"/>
    <lineage>
        <taxon>Bacteria</taxon>
        <taxon>Pseudomonadati</taxon>
        <taxon>Pseudomonadota</taxon>
        <taxon>Alphaproteobacteria</taxon>
        <taxon>Rhodobacterales</taxon>
        <taxon>Roseobacteraceae</taxon>
        <taxon>Sagittula</taxon>
    </lineage>
</organism>
<dbReference type="AlphaFoldDB" id="A0A7W6DZE6"/>
<dbReference type="PANTHER" id="PTHR18964">
    <property type="entry name" value="ROK (REPRESSOR, ORF, KINASE) FAMILY"/>
    <property type="match status" value="1"/>
</dbReference>